<gene>
    <name evidence="5" type="ORF">MSAN_00281600</name>
</gene>
<dbReference type="EMBL" id="JACAZH010000002">
    <property type="protein sequence ID" value="KAF7374012.1"/>
    <property type="molecule type" value="Genomic_DNA"/>
</dbReference>
<evidence type="ECO:0000256" key="2">
    <source>
        <dbReference type="ARBA" id="ARBA00022630"/>
    </source>
</evidence>
<dbReference type="Gene3D" id="4.10.450.10">
    <property type="entry name" value="Glucose Oxidase, domain 2"/>
    <property type="match status" value="1"/>
</dbReference>
<dbReference type="Proteomes" id="UP000623467">
    <property type="component" value="Unassembled WGS sequence"/>
</dbReference>
<evidence type="ECO:0000256" key="4">
    <source>
        <dbReference type="ARBA" id="ARBA00023002"/>
    </source>
</evidence>
<name>A0A8H6ZAJ6_9AGAR</name>
<protein>
    <submittedName>
        <fullName evidence="5">Uncharacterized protein</fullName>
    </submittedName>
</protein>
<evidence type="ECO:0000313" key="5">
    <source>
        <dbReference type="EMBL" id="KAF7374012.1"/>
    </source>
</evidence>
<keyword evidence="3" id="KW-0274">FAD</keyword>
<sequence>MLTVSAKSRFCPRLASHIDQPRPVHLIHPLPQADRYLSTHRTSLPFLPPFPRALRVPPSARLLDARNAMVSFFGNIITFFGQHTVSLSDVASPTKDWIEQSLHYPRAHILGGCTSHNGMLASVLLQKRKVDAACRQP</sequence>
<dbReference type="AlphaFoldDB" id="A0A8H6ZAJ6"/>
<comment type="cofactor">
    <cofactor evidence="1">
        <name>FAD</name>
        <dbReference type="ChEBI" id="CHEBI:57692"/>
    </cofactor>
</comment>
<keyword evidence="6" id="KW-1185">Reference proteome</keyword>
<keyword evidence="2" id="KW-0285">Flavoprotein</keyword>
<dbReference type="InterPro" id="IPR027424">
    <property type="entry name" value="Glucose_Oxidase_domain_2"/>
</dbReference>
<comment type="caution">
    <text evidence="5">The sequence shown here is derived from an EMBL/GenBank/DDBJ whole genome shotgun (WGS) entry which is preliminary data.</text>
</comment>
<dbReference type="GO" id="GO:0016491">
    <property type="term" value="F:oxidoreductase activity"/>
    <property type="evidence" value="ECO:0007669"/>
    <property type="project" value="UniProtKB-KW"/>
</dbReference>
<proteinExistence type="predicted"/>
<keyword evidence="4" id="KW-0560">Oxidoreductase</keyword>
<accession>A0A8H6ZAJ6</accession>
<evidence type="ECO:0000313" key="6">
    <source>
        <dbReference type="Proteomes" id="UP000623467"/>
    </source>
</evidence>
<evidence type="ECO:0000256" key="3">
    <source>
        <dbReference type="ARBA" id="ARBA00022827"/>
    </source>
</evidence>
<organism evidence="5 6">
    <name type="scientific">Mycena sanguinolenta</name>
    <dbReference type="NCBI Taxonomy" id="230812"/>
    <lineage>
        <taxon>Eukaryota</taxon>
        <taxon>Fungi</taxon>
        <taxon>Dikarya</taxon>
        <taxon>Basidiomycota</taxon>
        <taxon>Agaricomycotina</taxon>
        <taxon>Agaricomycetes</taxon>
        <taxon>Agaricomycetidae</taxon>
        <taxon>Agaricales</taxon>
        <taxon>Marasmiineae</taxon>
        <taxon>Mycenaceae</taxon>
        <taxon>Mycena</taxon>
    </lineage>
</organism>
<evidence type="ECO:0000256" key="1">
    <source>
        <dbReference type="ARBA" id="ARBA00001974"/>
    </source>
</evidence>
<reference evidence="5" key="1">
    <citation type="submission" date="2020-05" db="EMBL/GenBank/DDBJ databases">
        <title>Mycena genomes resolve the evolution of fungal bioluminescence.</title>
        <authorList>
            <person name="Tsai I.J."/>
        </authorList>
    </citation>
    <scope>NUCLEOTIDE SEQUENCE</scope>
    <source>
        <strain evidence="5">160909Yilan</strain>
    </source>
</reference>